<sequence length="67" mass="7553">WILTGARYPSMLCAPAAGLDTRNNGGRSGRAVQLKMMGQVQQWGTQMRGRVVRVSRQHREKKKEQQG</sequence>
<feature type="non-terminal residue" evidence="2">
    <location>
        <position position="1"/>
    </location>
</feature>
<reference evidence="2" key="1">
    <citation type="submission" date="2016-05" db="EMBL/GenBank/DDBJ databases">
        <authorList>
            <person name="Lavstsen T."/>
            <person name="Jespersen J.S."/>
        </authorList>
    </citation>
    <scope>NUCLEOTIDE SEQUENCE</scope>
    <source>
        <tissue evidence="2">Brain</tissue>
    </source>
</reference>
<accession>A0A1A8ARU3</accession>
<dbReference type="AlphaFoldDB" id="A0A1A8ARU3"/>
<evidence type="ECO:0000313" key="2">
    <source>
        <dbReference type="EMBL" id="SBP57862.1"/>
    </source>
</evidence>
<feature type="region of interest" description="Disordered" evidence="1">
    <location>
        <begin position="47"/>
        <end position="67"/>
    </location>
</feature>
<dbReference type="EMBL" id="HADY01019377">
    <property type="protein sequence ID" value="SBP57862.1"/>
    <property type="molecule type" value="Transcribed_RNA"/>
</dbReference>
<proteinExistence type="predicted"/>
<gene>
    <name evidence="2" type="primary">Nfu_g_1_003031</name>
</gene>
<reference evidence="2" key="2">
    <citation type="submission" date="2016-06" db="EMBL/GenBank/DDBJ databases">
        <title>The genome of a short-lived fish provides insights into sex chromosome evolution and the genetic control of aging.</title>
        <authorList>
            <person name="Reichwald K."/>
            <person name="Felder M."/>
            <person name="Petzold A."/>
            <person name="Koch P."/>
            <person name="Groth M."/>
            <person name="Platzer M."/>
        </authorList>
    </citation>
    <scope>NUCLEOTIDE SEQUENCE</scope>
    <source>
        <tissue evidence="2">Brain</tissue>
    </source>
</reference>
<feature type="compositionally biased region" description="Basic residues" evidence="1">
    <location>
        <begin position="50"/>
        <end position="61"/>
    </location>
</feature>
<protein>
    <submittedName>
        <fullName evidence="2">Uncharacterized protein</fullName>
    </submittedName>
</protein>
<feature type="non-terminal residue" evidence="2">
    <location>
        <position position="67"/>
    </location>
</feature>
<evidence type="ECO:0000256" key="1">
    <source>
        <dbReference type="SAM" id="MobiDB-lite"/>
    </source>
</evidence>
<organism evidence="2">
    <name type="scientific">Nothobranchius furzeri</name>
    <name type="common">Turquoise killifish</name>
    <dbReference type="NCBI Taxonomy" id="105023"/>
    <lineage>
        <taxon>Eukaryota</taxon>
        <taxon>Metazoa</taxon>
        <taxon>Chordata</taxon>
        <taxon>Craniata</taxon>
        <taxon>Vertebrata</taxon>
        <taxon>Euteleostomi</taxon>
        <taxon>Actinopterygii</taxon>
        <taxon>Neopterygii</taxon>
        <taxon>Teleostei</taxon>
        <taxon>Neoteleostei</taxon>
        <taxon>Acanthomorphata</taxon>
        <taxon>Ovalentaria</taxon>
        <taxon>Atherinomorphae</taxon>
        <taxon>Cyprinodontiformes</taxon>
        <taxon>Nothobranchiidae</taxon>
        <taxon>Nothobranchius</taxon>
    </lineage>
</organism>
<name>A0A1A8ARU3_NOTFU</name>